<reference evidence="4 5" key="1">
    <citation type="submission" date="2024-10" db="EMBL/GenBank/DDBJ databases">
        <authorList>
            <person name="Kim D."/>
        </authorList>
    </citation>
    <scope>NUCLEOTIDE SEQUENCE [LARGE SCALE GENOMIC DNA]</scope>
    <source>
        <strain evidence="4">BH-2024</strain>
    </source>
</reference>
<feature type="domain" description="Costars" evidence="3">
    <location>
        <begin position="320"/>
        <end position="341"/>
    </location>
</feature>
<dbReference type="InterPro" id="IPR052854">
    <property type="entry name" value="Serpentine_rcpt_epsilon"/>
</dbReference>
<comment type="similarity">
    <text evidence="1">Belongs to the nematode receptor-like protein sre family.</text>
</comment>
<dbReference type="PANTHER" id="PTHR47518">
    <property type="entry name" value="SERPENTINE RECEPTOR CLASS EPSILON-13-RELATED"/>
    <property type="match status" value="1"/>
</dbReference>
<dbReference type="InterPro" id="IPR027817">
    <property type="entry name" value="Costars_dom"/>
</dbReference>
<accession>A0ABD2JAE1</accession>
<feature type="transmembrane region" description="Helical" evidence="2">
    <location>
        <begin position="158"/>
        <end position="181"/>
    </location>
</feature>
<evidence type="ECO:0000256" key="2">
    <source>
        <dbReference type="SAM" id="Phobius"/>
    </source>
</evidence>
<organism evidence="4 5">
    <name type="scientific">Heterodera trifolii</name>
    <dbReference type="NCBI Taxonomy" id="157864"/>
    <lineage>
        <taxon>Eukaryota</taxon>
        <taxon>Metazoa</taxon>
        <taxon>Ecdysozoa</taxon>
        <taxon>Nematoda</taxon>
        <taxon>Chromadorea</taxon>
        <taxon>Rhabditida</taxon>
        <taxon>Tylenchina</taxon>
        <taxon>Tylenchomorpha</taxon>
        <taxon>Tylenchoidea</taxon>
        <taxon>Heteroderidae</taxon>
        <taxon>Heteroderinae</taxon>
        <taxon>Heterodera</taxon>
    </lineage>
</organism>
<feature type="transmembrane region" description="Helical" evidence="2">
    <location>
        <begin position="38"/>
        <end position="57"/>
    </location>
</feature>
<dbReference type="InterPro" id="IPR038095">
    <property type="entry name" value="Costars_sf"/>
</dbReference>
<gene>
    <name evidence="4" type="ORF">niasHT_024967</name>
</gene>
<dbReference type="Pfam" id="PF03125">
    <property type="entry name" value="Sre"/>
    <property type="match status" value="1"/>
</dbReference>
<dbReference type="EMBL" id="JBICBT010001017">
    <property type="protein sequence ID" value="KAL3087574.1"/>
    <property type="molecule type" value="Genomic_DNA"/>
</dbReference>
<evidence type="ECO:0000313" key="4">
    <source>
        <dbReference type="EMBL" id="KAL3087574.1"/>
    </source>
</evidence>
<keyword evidence="2" id="KW-0812">Transmembrane</keyword>
<dbReference type="InterPro" id="IPR004151">
    <property type="entry name" value="7TM_GPCR_serpentine_rcpt_Sre"/>
</dbReference>
<evidence type="ECO:0000259" key="3">
    <source>
        <dbReference type="Pfam" id="PF14705"/>
    </source>
</evidence>
<keyword evidence="5" id="KW-1185">Reference proteome</keyword>
<feature type="transmembrane region" description="Helical" evidence="2">
    <location>
        <begin position="124"/>
        <end position="146"/>
    </location>
</feature>
<comment type="caution">
    <text evidence="4">The sequence shown here is derived from an EMBL/GenBank/DDBJ whole genome shotgun (WGS) entry which is preliminary data.</text>
</comment>
<keyword evidence="2" id="KW-1133">Transmembrane helix</keyword>
<dbReference type="PANTHER" id="PTHR47518:SF9">
    <property type="entry name" value="SERPENTINE RECEPTOR, CLASS T"/>
    <property type="match status" value="1"/>
</dbReference>
<dbReference type="Gene3D" id="1.10.10.1540">
    <property type="entry name" value="Costar domain"/>
    <property type="match status" value="1"/>
</dbReference>
<dbReference type="AlphaFoldDB" id="A0ABD2JAE1"/>
<feature type="transmembrane region" description="Helical" evidence="2">
    <location>
        <begin position="63"/>
        <end position="87"/>
    </location>
</feature>
<dbReference type="Proteomes" id="UP001620626">
    <property type="component" value="Unassembled WGS sequence"/>
</dbReference>
<evidence type="ECO:0000313" key="5">
    <source>
        <dbReference type="Proteomes" id="UP001620626"/>
    </source>
</evidence>
<dbReference type="Pfam" id="PF14705">
    <property type="entry name" value="Costars"/>
    <property type="match status" value="1"/>
</dbReference>
<evidence type="ECO:0000256" key="1">
    <source>
        <dbReference type="ARBA" id="ARBA00006803"/>
    </source>
</evidence>
<protein>
    <recommendedName>
        <fullName evidence="3">Costars domain-containing protein</fullName>
    </recommendedName>
</protein>
<proteinExistence type="inferred from homology"/>
<sequence length="357" mass="41635">MMAPIYFRNYLAHVLVIERLMATLWAKNYETRRNWHFSAIWFSFVTGLTTLNILHTTSQQTDFLTWLTFGFVLALALIELFLFAFLWKLNIQNYQRKWSKIQNLSERYQLSENVRTTKQMLVPLLLHLINLCLGSAVTTIAFYRPFANKFLYDFLGQFIFPAVSVSNFLIELTMILFHPFLRRRLGKTIEKVRNAHKHWRSVGHANNRIGTTTEERDSGEQQMVILVNLHGEKLRTEPISQTEHFEVLRKAWEEMDKRSGILTMDDFANYRAIVRPGADVIYTQLEDGRTICGPPPPSVWEDDNGQARQRGVHHIDHQFNVVGMLLRARKHGMVDFEGEITFPAEVRSETDHPADQP</sequence>
<keyword evidence="2" id="KW-0472">Membrane</keyword>
<name>A0ABD2JAE1_9BILA</name>